<evidence type="ECO:0000256" key="2">
    <source>
        <dbReference type="ARBA" id="ARBA00022475"/>
    </source>
</evidence>
<organism evidence="11 12">
    <name type="scientific">Lactiplantibacillus brownii</name>
    <dbReference type="NCBI Taxonomy" id="3069269"/>
    <lineage>
        <taxon>Bacteria</taxon>
        <taxon>Bacillati</taxon>
        <taxon>Bacillota</taxon>
        <taxon>Bacilli</taxon>
        <taxon>Lactobacillales</taxon>
        <taxon>Lactobacillaceae</taxon>
        <taxon>Lactiplantibacillus</taxon>
    </lineage>
</organism>
<comment type="similarity">
    <text evidence="7 10">Belongs to the fluoride channel Fluc/FEX (TC 1.A.43) family.</text>
</comment>
<comment type="activity regulation">
    <text evidence="10">Na(+) is not transported, but it plays an essential structural role and its presence is essential for fluoride channel function.</text>
</comment>
<dbReference type="PANTHER" id="PTHR28259">
    <property type="entry name" value="FLUORIDE EXPORT PROTEIN 1-RELATED"/>
    <property type="match status" value="1"/>
</dbReference>
<feature type="transmembrane region" description="Helical" evidence="10">
    <location>
        <begin position="34"/>
        <end position="52"/>
    </location>
</feature>
<reference evidence="11 12" key="1">
    <citation type="journal article" date="2023" name="Int. J. Syst. Evol. Microbiol.">
        <title>Lactiplantibacillus brownii sp. nov., a novel psychrotolerant species isolated from sauerkraut.</title>
        <authorList>
            <person name="Heng Y.C."/>
            <person name="Silvaraju S."/>
            <person name="Lee J.K.Y."/>
            <person name="Kittelmann S."/>
        </authorList>
    </citation>
    <scope>NUCLEOTIDE SEQUENCE [LARGE SCALE GENOMIC DNA]</scope>
    <source>
        <strain evidence="11 12">WILCCON 0030</strain>
    </source>
</reference>
<keyword evidence="12" id="KW-1185">Reference proteome</keyword>
<keyword evidence="10" id="KW-0915">Sodium</keyword>
<evidence type="ECO:0000313" key="12">
    <source>
        <dbReference type="Proteomes" id="UP001227831"/>
    </source>
</evidence>
<evidence type="ECO:0000256" key="6">
    <source>
        <dbReference type="ARBA" id="ARBA00023303"/>
    </source>
</evidence>
<dbReference type="NCBIfam" id="TIGR00494">
    <property type="entry name" value="crcB"/>
    <property type="match status" value="1"/>
</dbReference>
<feature type="transmembrane region" description="Helical" evidence="10">
    <location>
        <begin position="64"/>
        <end position="86"/>
    </location>
</feature>
<evidence type="ECO:0000313" key="11">
    <source>
        <dbReference type="EMBL" id="MDQ7936216.1"/>
    </source>
</evidence>
<dbReference type="RefSeq" id="WP_308702058.1">
    <property type="nucleotide sequence ID" value="NZ_AP027463.1"/>
</dbReference>
<keyword evidence="4 10" id="KW-1133">Transmembrane helix</keyword>
<keyword evidence="6 10" id="KW-0407">Ion channel</keyword>
<evidence type="ECO:0000256" key="10">
    <source>
        <dbReference type="HAMAP-Rule" id="MF_00454"/>
    </source>
</evidence>
<proteinExistence type="inferred from homology"/>
<dbReference type="InterPro" id="IPR003691">
    <property type="entry name" value="FluC"/>
</dbReference>
<evidence type="ECO:0000256" key="5">
    <source>
        <dbReference type="ARBA" id="ARBA00023136"/>
    </source>
</evidence>
<evidence type="ECO:0000256" key="3">
    <source>
        <dbReference type="ARBA" id="ARBA00022692"/>
    </source>
</evidence>
<accession>A0ABU1A5H0</accession>
<dbReference type="Proteomes" id="UP001227831">
    <property type="component" value="Unassembled WGS sequence"/>
</dbReference>
<protein>
    <recommendedName>
        <fullName evidence="10">Fluoride-specific ion channel FluC</fullName>
    </recommendedName>
</protein>
<sequence length="117" mass="12791">MLIMISIVSLGAALGALIRYTVMQLTKPLNQRHALPWATLSLNLVGALLLGWDMTSSLPMLWQLFLGTGIMGGLTTFSTMINEIVLLVQSRHYQTASWYLSLSLVGGLAMVWLGTLL</sequence>
<feature type="transmembrane region" description="Helical" evidence="10">
    <location>
        <begin position="6"/>
        <end position="22"/>
    </location>
</feature>
<keyword evidence="10" id="KW-0406">Ion transport</keyword>
<evidence type="ECO:0000256" key="7">
    <source>
        <dbReference type="ARBA" id="ARBA00035120"/>
    </source>
</evidence>
<evidence type="ECO:0000256" key="1">
    <source>
        <dbReference type="ARBA" id="ARBA00004651"/>
    </source>
</evidence>
<evidence type="ECO:0000256" key="8">
    <source>
        <dbReference type="ARBA" id="ARBA00035585"/>
    </source>
</evidence>
<dbReference type="HAMAP" id="MF_00454">
    <property type="entry name" value="FluC"/>
    <property type="match status" value="1"/>
</dbReference>
<keyword evidence="10" id="KW-0479">Metal-binding</keyword>
<keyword evidence="2 10" id="KW-1003">Cell membrane</keyword>
<feature type="transmembrane region" description="Helical" evidence="10">
    <location>
        <begin position="98"/>
        <end position="115"/>
    </location>
</feature>
<dbReference type="Pfam" id="PF02537">
    <property type="entry name" value="CRCB"/>
    <property type="match status" value="1"/>
</dbReference>
<feature type="binding site" evidence="10">
    <location>
        <position position="72"/>
    </location>
    <ligand>
        <name>Na(+)</name>
        <dbReference type="ChEBI" id="CHEBI:29101"/>
        <note>structural</note>
    </ligand>
</feature>
<keyword evidence="3 10" id="KW-0812">Transmembrane</keyword>
<comment type="caution">
    <text evidence="11">The sequence shown here is derived from an EMBL/GenBank/DDBJ whole genome shotgun (WGS) entry which is preliminary data.</text>
</comment>
<keyword evidence="5 10" id="KW-0472">Membrane</keyword>
<dbReference type="PANTHER" id="PTHR28259:SF1">
    <property type="entry name" value="FLUORIDE EXPORT PROTEIN 1-RELATED"/>
    <property type="match status" value="1"/>
</dbReference>
<evidence type="ECO:0000256" key="9">
    <source>
        <dbReference type="ARBA" id="ARBA00049940"/>
    </source>
</evidence>
<gene>
    <name evidence="10 11" type="primary">crcB</name>
    <name evidence="10" type="synonym">fluC</name>
    <name evidence="11" type="ORF">RA086_00945</name>
</gene>
<comment type="subcellular location">
    <subcellularLocation>
        <location evidence="1 10">Cell membrane</location>
        <topology evidence="1 10">Multi-pass membrane protein</topology>
    </subcellularLocation>
</comment>
<name>A0ABU1A5H0_9LACO</name>
<dbReference type="EMBL" id="JAVCWF010000001">
    <property type="protein sequence ID" value="MDQ7936216.1"/>
    <property type="molecule type" value="Genomic_DNA"/>
</dbReference>
<evidence type="ECO:0000256" key="4">
    <source>
        <dbReference type="ARBA" id="ARBA00022989"/>
    </source>
</evidence>
<feature type="binding site" evidence="10">
    <location>
        <position position="75"/>
    </location>
    <ligand>
        <name>Na(+)</name>
        <dbReference type="ChEBI" id="CHEBI:29101"/>
        <note>structural</note>
    </ligand>
</feature>
<comment type="catalytic activity">
    <reaction evidence="8">
        <text>fluoride(in) = fluoride(out)</text>
        <dbReference type="Rhea" id="RHEA:76159"/>
        <dbReference type="ChEBI" id="CHEBI:17051"/>
    </reaction>
    <physiologicalReaction direction="left-to-right" evidence="8">
        <dbReference type="Rhea" id="RHEA:76160"/>
    </physiologicalReaction>
</comment>
<comment type="function">
    <text evidence="9 10">Fluoride-specific ion channel. Important for reducing fluoride concentration in the cell, thus reducing its toxicity.</text>
</comment>
<keyword evidence="10" id="KW-0813">Transport</keyword>